<evidence type="ECO:0000313" key="8">
    <source>
        <dbReference type="Proteomes" id="UP000294558"/>
    </source>
</evidence>
<evidence type="ECO:0000256" key="5">
    <source>
        <dbReference type="PROSITE-ProRule" id="PRU00277"/>
    </source>
</evidence>
<name>A0A4R7I064_9ACTN</name>
<accession>A0A4R7I064</accession>
<evidence type="ECO:0000256" key="2">
    <source>
        <dbReference type="ARBA" id="ARBA00013194"/>
    </source>
</evidence>
<dbReference type="EMBL" id="SOAU01000001">
    <property type="protein sequence ID" value="TDT16907.1"/>
    <property type="molecule type" value="Genomic_DNA"/>
</dbReference>
<dbReference type="EC" id="5.2.1.8" evidence="2 5"/>
<dbReference type="PROSITE" id="PS50059">
    <property type="entry name" value="FKBP_PPIASE"/>
    <property type="match status" value="1"/>
</dbReference>
<comment type="caution">
    <text evidence="7">The sequence shown here is derived from an EMBL/GenBank/DDBJ whole genome shotgun (WGS) entry which is preliminary data.</text>
</comment>
<evidence type="ECO:0000256" key="3">
    <source>
        <dbReference type="ARBA" id="ARBA00023110"/>
    </source>
</evidence>
<evidence type="ECO:0000256" key="4">
    <source>
        <dbReference type="ARBA" id="ARBA00023235"/>
    </source>
</evidence>
<organism evidence="7 8">
    <name type="scientific">Ilumatobacter fluminis</name>
    <dbReference type="NCBI Taxonomy" id="467091"/>
    <lineage>
        <taxon>Bacteria</taxon>
        <taxon>Bacillati</taxon>
        <taxon>Actinomycetota</taxon>
        <taxon>Acidimicrobiia</taxon>
        <taxon>Acidimicrobiales</taxon>
        <taxon>Ilumatobacteraceae</taxon>
        <taxon>Ilumatobacter</taxon>
    </lineage>
</organism>
<reference evidence="7 8" key="1">
    <citation type="submission" date="2019-03" db="EMBL/GenBank/DDBJ databases">
        <title>Sequencing the genomes of 1000 actinobacteria strains.</title>
        <authorList>
            <person name="Klenk H.-P."/>
        </authorList>
    </citation>
    <scope>NUCLEOTIDE SEQUENCE [LARGE SCALE GENOMIC DNA]</scope>
    <source>
        <strain evidence="7 8">DSM 18936</strain>
    </source>
</reference>
<dbReference type="InterPro" id="IPR046357">
    <property type="entry name" value="PPIase_dom_sf"/>
</dbReference>
<dbReference type="SUPFAM" id="SSF54534">
    <property type="entry name" value="FKBP-like"/>
    <property type="match status" value="2"/>
</dbReference>
<dbReference type="GO" id="GO:0003755">
    <property type="term" value="F:peptidyl-prolyl cis-trans isomerase activity"/>
    <property type="evidence" value="ECO:0007669"/>
    <property type="project" value="UniProtKB-KW"/>
</dbReference>
<protein>
    <recommendedName>
        <fullName evidence="2 5">peptidylprolyl isomerase</fullName>
        <ecNumber evidence="2 5">5.2.1.8</ecNumber>
    </recommendedName>
</protein>
<dbReference type="Gene3D" id="3.10.50.40">
    <property type="match status" value="2"/>
</dbReference>
<dbReference type="InterPro" id="IPR001179">
    <property type="entry name" value="PPIase_FKBP_dom"/>
</dbReference>
<dbReference type="AlphaFoldDB" id="A0A4R7I064"/>
<sequence length="362" mass="37024">MREGTAVAVPSRRVRERIASPAVQRRPRHLAACAVVTASVLAACGGGDDADDASTTAATLAPTTTITVPDGSDACETDPVAADYEGDVPTVRRPCEIPTEVTTTVVVEGVGYAAQAGDGVVYHVTAVNAEDGSLIGSTWTDGQPANIPQIATAATDPAATTDPSVPATTETAATDGLDAELVGAQVGARIRIDVPADTPDASGLFAADEVPAGTALTYVVEPVVVVPPLDPGDSPRGLDIPVSTEALEVTVDDPIVGDGKVVEEGDTTVVAMMMLRGDNQVVLFDSWYQRQPLVISLRPELMGGAEPTTLPGIFEGLPGTRVGGTRVITMPAEDAFGEGGRPLLGLPPDTDVIVVVEVLGAY</sequence>
<keyword evidence="3 5" id="KW-0697">Rotamase</keyword>
<evidence type="ECO:0000259" key="6">
    <source>
        <dbReference type="PROSITE" id="PS50059"/>
    </source>
</evidence>
<feature type="domain" description="PPIase FKBP-type" evidence="6">
    <location>
        <begin position="265"/>
        <end position="362"/>
    </location>
</feature>
<comment type="catalytic activity">
    <reaction evidence="1 5">
        <text>[protein]-peptidylproline (omega=180) = [protein]-peptidylproline (omega=0)</text>
        <dbReference type="Rhea" id="RHEA:16237"/>
        <dbReference type="Rhea" id="RHEA-COMP:10747"/>
        <dbReference type="Rhea" id="RHEA-COMP:10748"/>
        <dbReference type="ChEBI" id="CHEBI:83833"/>
        <dbReference type="ChEBI" id="CHEBI:83834"/>
        <dbReference type="EC" id="5.2.1.8"/>
    </reaction>
</comment>
<evidence type="ECO:0000256" key="1">
    <source>
        <dbReference type="ARBA" id="ARBA00000971"/>
    </source>
</evidence>
<dbReference type="Proteomes" id="UP000294558">
    <property type="component" value="Unassembled WGS sequence"/>
</dbReference>
<proteinExistence type="predicted"/>
<keyword evidence="4 5" id="KW-0413">Isomerase</keyword>
<evidence type="ECO:0000313" key="7">
    <source>
        <dbReference type="EMBL" id="TDT16907.1"/>
    </source>
</evidence>
<gene>
    <name evidence="7" type="ORF">BDK89_2508</name>
</gene>
<keyword evidence="8" id="KW-1185">Reference proteome</keyword>